<feature type="compositionally biased region" description="Low complexity" evidence="1">
    <location>
        <begin position="469"/>
        <end position="484"/>
    </location>
</feature>
<dbReference type="OrthoDB" id="549074at2759"/>
<dbReference type="GeneID" id="5716949"/>
<feature type="compositionally biased region" description="Polar residues" evidence="1">
    <location>
        <begin position="79"/>
        <end position="97"/>
    </location>
</feature>
<feature type="region of interest" description="Disordered" evidence="1">
    <location>
        <begin position="951"/>
        <end position="992"/>
    </location>
</feature>
<feature type="compositionally biased region" description="Polar residues" evidence="1">
    <location>
        <begin position="441"/>
        <end position="451"/>
    </location>
</feature>
<dbReference type="Gramene" id="PNW82987">
    <property type="protein sequence ID" value="PNW82987"/>
    <property type="gene ID" value="CHLRE_06g302250v5"/>
</dbReference>
<feature type="region of interest" description="Disordered" evidence="1">
    <location>
        <begin position="852"/>
        <end position="884"/>
    </location>
</feature>
<evidence type="ECO:0000313" key="3">
    <source>
        <dbReference type="Proteomes" id="UP000006906"/>
    </source>
</evidence>
<name>A0A2K3DR52_CHLRE</name>
<dbReference type="KEGG" id="cre:CHLRE_06g302250v5"/>
<evidence type="ECO:0000313" key="2">
    <source>
        <dbReference type="EMBL" id="PNW82987.1"/>
    </source>
</evidence>
<dbReference type="RefSeq" id="XP_042924335.1">
    <property type="nucleotide sequence ID" value="XM_043063629.1"/>
</dbReference>
<gene>
    <name evidence="2" type="ORF">CHLRE_06g302250v5</name>
</gene>
<accession>A0A2K3DR52</accession>
<organism evidence="2 3">
    <name type="scientific">Chlamydomonas reinhardtii</name>
    <name type="common">Chlamydomonas smithii</name>
    <dbReference type="NCBI Taxonomy" id="3055"/>
    <lineage>
        <taxon>Eukaryota</taxon>
        <taxon>Viridiplantae</taxon>
        <taxon>Chlorophyta</taxon>
        <taxon>core chlorophytes</taxon>
        <taxon>Chlorophyceae</taxon>
        <taxon>CS clade</taxon>
        <taxon>Chlamydomonadales</taxon>
        <taxon>Chlamydomonadaceae</taxon>
        <taxon>Chlamydomonas</taxon>
    </lineage>
</organism>
<dbReference type="Proteomes" id="UP000006906">
    <property type="component" value="Chromosome 6"/>
</dbReference>
<keyword evidence="3" id="KW-1185">Reference proteome</keyword>
<dbReference type="ExpressionAtlas" id="A0A2K3DR52">
    <property type="expression patterns" value="baseline"/>
</dbReference>
<dbReference type="InParanoid" id="A0A2K3DR52"/>
<sequence length="992" mass="96433">MEQAEGSGKVSTLAHSRPPVVPKKTDAGVKTAKVSGSGGVRPPSAGLSAWEDAAGPHDCDLLAYLGKAEDAAAPGGVRSGSSPGNRTLSQTGDGNLTQALLAARVAAEAERSAAQLEQRQELSRRASQASRAGSGSGSASGASDRTGGSGKPPRAPEQTSSPAAVAAGPAGSREAADPRLQGMLLSDEEDDDDDLVDLMEADDDVLFAGCGDGDRERSRASGTGGGKRAAAAPAALTGTVAQAESAEGAGAAGSAAPAGRGAGGSGSGASSGSGVLAGGSRGSSAESAGALAAPGGRKRVQGSGNSRGGAVAQAGHGAGVVAPQAAQPLYGQPSQALLSYQQQYYSQLQQQQQYAQHGGQAAPSIPVVQVGEGLRQLQMQPRRAFTPGHTSRSPVRGSGYVVATASNARVLTPPGSPTSRGGPSGAQPVLSGNVEPGSVYSGANSAPQSFLSRAPSPPSAEADGRAHTPHGQGQQQHPGGQHPHISGTSNSPSGSHDHTAPHVVDGGGPEATAALLAAFAPTTSPHRHGGGFNMSSWGSPHHGGWAAGGGGGGGGGGAGRFSSTSAGYTAGLVYRSMPISQVPGSAAEDGAAAGGSGLVARSSISPGRLSGRAPTLGLMRDRHGSANASGPLAAAAAAAVAAAGSRTATSPHAMRPATSPSRARSFASVGSAVAGPLEPGYARAYAAPSRQSLKRAAHGTPPAPLVMSGVVMSAPAAEGADGVAAGPGGEPGAGVAGGMLRGPMVPAMPQYHHAPPPIRHCGFGPRAGGHGSLAAAFSASSSPPTLAMSGAAGTGGTGAVNVAPSVFLGSRAKATDERMRLALLAKVLAGGAGGGGKDPSPPPQHHLLMLAHQQQQHQVAIQHGHGGPGHQQQHHTSPGGVAAEGHAAPLAANGFAPAALAGAGSAGPIHRQGPLPHLPNSGAGEQGHPGGFVPHVALPAGPTLAGRIGGGLVPGHGQGQGQRVAATHAHHHGSSARSYSFDSPRNGAVSHA</sequence>
<feature type="compositionally biased region" description="Low complexity" evidence="1">
    <location>
        <begin position="282"/>
        <end position="295"/>
    </location>
</feature>
<feature type="compositionally biased region" description="Low complexity" evidence="1">
    <location>
        <begin position="98"/>
        <end position="117"/>
    </location>
</feature>
<feature type="region of interest" description="Disordered" evidence="1">
    <location>
        <begin position="903"/>
        <end position="934"/>
    </location>
</feature>
<dbReference type="AlphaFoldDB" id="A0A2K3DR52"/>
<proteinExistence type="predicted"/>
<feature type="compositionally biased region" description="Low complexity" evidence="1">
    <location>
        <begin position="160"/>
        <end position="173"/>
    </location>
</feature>
<feature type="region of interest" description="Disordered" evidence="1">
    <location>
        <begin position="1"/>
        <end position="53"/>
    </location>
</feature>
<feature type="region of interest" description="Disordered" evidence="1">
    <location>
        <begin position="406"/>
        <end position="508"/>
    </location>
</feature>
<feature type="compositionally biased region" description="Gly residues" evidence="1">
    <location>
        <begin position="260"/>
        <end position="281"/>
    </location>
</feature>
<feature type="region of interest" description="Disordered" evidence="1">
    <location>
        <begin position="584"/>
        <end position="628"/>
    </location>
</feature>
<feature type="region of interest" description="Disordered" evidence="1">
    <location>
        <begin position="72"/>
        <end position="316"/>
    </location>
</feature>
<reference evidence="2 3" key="1">
    <citation type="journal article" date="2007" name="Science">
        <title>The Chlamydomonas genome reveals the evolution of key animal and plant functions.</title>
        <authorList>
            <person name="Merchant S.S."/>
            <person name="Prochnik S.E."/>
            <person name="Vallon O."/>
            <person name="Harris E.H."/>
            <person name="Karpowicz S.J."/>
            <person name="Witman G.B."/>
            <person name="Terry A."/>
            <person name="Salamov A."/>
            <person name="Fritz-Laylin L.K."/>
            <person name="Marechal-Drouard L."/>
            <person name="Marshall W.F."/>
            <person name="Qu L.H."/>
            <person name="Nelson D.R."/>
            <person name="Sanderfoot A.A."/>
            <person name="Spalding M.H."/>
            <person name="Kapitonov V.V."/>
            <person name="Ren Q."/>
            <person name="Ferris P."/>
            <person name="Lindquist E."/>
            <person name="Shapiro H."/>
            <person name="Lucas S.M."/>
            <person name="Grimwood J."/>
            <person name="Schmutz J."/>
            <person name="Cardol P."/>
            <person name="Cerutti H."/>
            <person name="Chanfreau G."/>
            <person name="Chen C.L."/>
            <person name="Cognat V."/>
            <person name="Croft M.T."/>
            <person name="Dent R."/>
            <person name="Dutcher S."/>
            <person name="Fernandez E."/>
            <person name="Fukuzawa H."/>
            <person name="Gonzalez-Ballester D."/>
            <person name="Gonzalez-Halphen D."/>
            <person name="Hallmann A."/>
            <person name="Hanikenne M."/>
            <person name="Hippler M."/>
            <person name="Inwood W."/>
            <person name="Jabbari K."/>
            <person name="Kalanon M."/>
            <person name="Kuras R."/>
            <person name="Lefebvre P.A."/>
            <person name="Lemaire S.D."/>
            <person name="Lobanov A.V."/>
            <person name="Lohr M."/>
            <person name="Manuell A."/>
            <person name="Meier I."/>
            <person name="Mets L."/>
            <person name="Mittag M."/>
            <person name="Mittelmeier T."/>
            <person name="Moroney J.V."/>
            <person name="Moseley J."/>
            <person name="Napoli C."/>
            <person name="Nedelcu A.M."/>
            <person name="Niyogi K."/>
            <person name="Novoselov S.V."/>
            <person name="Paulsen I.T."/>
            <person name="Pazour G."/>
            <person name="Purton S."/>
            <person name="Ral J.P."/>
            <person name="Riano-Pachon D.M."/>
            <person name="Riekhof W."/>
            <person name="Rymarquis L."/>
            <person name="Schroda M."/>
            <person name="Stern D."/>
            <person name="Umen J."/>
            <person name="Willows R."/>
            <person name="Wilson N."/>
            <person name="Zimmer S.L."/>
            <person name="Allmer J."/>
            <person name="Balk J."/>
            <person name="Bisova K."/>
            <person name="Chen C.J."/>
            <person name="Elias M."/>
            <person name="Gendler K."/>
            <person name="Hauser C."/>
            <person name="Lamb M.R."/>
            <person name="Ledford H."/>
            <person name="Long J.C."/>
            <person name="Minagawa J."/>
            <person name="Page M.D."/>
            <person name="Pan J."/>
            <person name="Pootakham W."/>
            <person name="Roje S."/>
            <person name="Rose A."/>
            <person name="Stahlberg E."/>
            <person name="Terauchi A.M."/>
            <person name="Yang P."/>
            <person name="Ball S."/>
            <person name="Bowler C."/>
            <person name="Dieckmann C.L."/>
            <person name="Gladyshev V.N."/>
            <person name="Green P."/>
            <person name="Jorgensen R."/>
            <person name="Mayfield S."/>
            <person name="Mueller-Roeber B."/>
            <person name="Rajamani S."/>
            <person name="Sayre R.T."/>
            <person name="Brokstein P."/>
            <person name="Dubchak I."/>
            <person name="Goodstein D."/>
            <person name="Hornick L."/>
            <person name="Huang Y.W."/>
            <person name="Jhaveri J."/>
            <person name="Luo Y."/>
            <person name="Martinez D."/>
            <person name="Ngau W.C."/>
            <person name="Otillar B."/>
            <person name="Poliakov A."/>
            <person name="Porter A."/>
            <person name="Szajkowski L."/>
            <person name="Werner G."/>
            <person name="Zhou K."/>
            <person name="Grigoriev I.V."/>
            <person name="Rokhsar D.S."/>
            <person name="Grossman A.R."/>
        </authorList>
    </citation>
    <scope>NUCLEOTIDE SEQUENCE [LARGE SCALE GENOMIC DNA]</scope>
    <source>
        <strain evidence="3">CC-503</strain>
    </source>
</reference>
<protein>
    <submittedName>
        <fullName evidence="2">Uncharacterized protein</fullName>
    </submittedName>
</protein>
<evidence type="ECO:0000256" key="1">
    <source>
        <dbReference type="SAM" id="MobiDB-lite"/>
    </source>
</evidence>
<dbReference type="OMA" id="EMMRMEA"/>
<feature type="compositionally biased region" description="Low complexity" evidence="1">
    <location>
        <begin position="852"/>
        <end position="863"/>
    </location>
</feature>
<dbReference type="EMBL" id="CM008967">
    <property type="protein sequence ID" value="PNW82987.1"/>
    <property type="molecule type" value="Genomic_DNA"/>
</dbReference>
<feature type="compositionally biased region" description="Low complexity" evidence="1">
    <location>
        <begin position="125"/>
        <end position="146"/>
    </location>
</feature>
<feature type="compositionally biased region" description="Gly residues" evidence="1">
    <location>
        <begin position="951"/>
        <end position="960"/>
    </location>
</feature>
<feature type="compositionally biased region" description="Acidic residues" evidence="1">
    <location>
        <begin position="186"/>
        <end position="205"/>
    </location>
</feature>
<feature type="compositionally biased region" description="Low complexity" evidence="1">
    <location>
        <begin position="228"/>
        <end position="259"/>
    </location>
</feature>